<dbReference type="Pfam" id="PF13361">
    <property type="entry name" value="UvrD_C"/>
    <property type="match status" value="1"/>
</dbReference>
<evidence type="ECO:0000256" key="3">
    <source>
        <dbReference type="ARBA" id="ARBA00022806"/>
    </source>
</evidence>
<dbReference type="GO" id="GO:0003677">
    <property type="term" value="F:DNA binding"/>
    <property type="evidence" value="ECO:0007669"/>
    <property type="project" value="InterPro"/>
</dbReference>
<reference evidence="7" key="1">
    <citation type="submission" date="2021-05" db="EMBL/GenBank/DDBJ databases">
        <authorList>
            <person name="Arsene-Ploetze F."/>
        </authorList>
    </citation>
    <scope>NUCLEOTIDE SEQUENCE</scope>
    <source>
        <strain evidence="7">DSM 42138</strain>
    </source>
</reference>
<evidence type="ECO:0000256" key="5">
    <source>
        <dbReference type="SAM" id="MobiDB-lite"/>
    </source>
</evidence>
<feature type="compositionally biased region" description="Basic and acidic residues" evidence="5">
    <location>
        <begin position="38"/>
        <end position="49"/>
    </location>
</feature>
<keyword evidence="3 7" id="KW-0347">Helicase</keyword>
<keyword evidence="1" id="KW-0547">Nucleotide-binding</keyword>
<protein>
    <submittedName>
        <fullName evidence="7">DNA helicase</fullName>
        <ecNumber evidence="7">3.6.4.12</ecNumber>
    </submittedName>
</protein>
<dbReference type="AlphaFoldDB" id="A0A9W4DYF1"/>
<evidence type="ECO:0000313" key="8">
    <source>
        <dbReference type="Proteomes" id="UP001152519"/>
    </source>
</evidence>
<dbReference type="EMBL" id="CAJSLV010000102">
    <property type="protein sequence ID" value="CAG6398298.1"/>
    <property type="molecule type" value="Genomic_DNA"/>
</dbReference>
<dbReference type="InterPro" id="IPR027417">
    <property type="entry name" value="P-loop_NTPase"/>
</dbReference>
<accession>A0A9W4DYF1</accession>
<dbReference type="InterPro" id="IPR000212">
    <property type="entry name" value="DNA_helicase_UvrD/REP"/>
</dbReference>
<dbReference type="SUPFAM" id="SSF52540">
    <property type="entry name" value="P-loop containing nucleoside triphosphate hydrolases"/>
    <property type="match status" value="1"/>
</dbReference>
<organism evidence="7 8">
    <name type="scientific">Actinacidiphila cocklensis</name>
    <dbReference type="NCBI Taxonomy" id="887465"/>
    <lineage>
        <taxon>Bacteria</taxon>
        <taxon>Bacillati</taxon>
        <taxon>Actinomycetota</taxon>
        <taxon>Actinomycetes</taxon>
        <taxon>Kitasatosporales</taxon>
        <taxon>Streptomycetaceae</taxon>
        <taxon>Actinacidiphila</taxon>
    </lineage>
</organism>
<gene>
    <name evidence="7" type="ORF">SCOCK_690015</name>
</gene>
<keyword evidence="2 7" id="KW-0378">Hydrolase</keyword>
<dbReference type="Gene3D" id="3.40.50.300">
    <property type="entry name" value="P-loop containing nucleotide triphosphate hydrolases"/>
    <property type="match status" value="1"/>
</dbReference>
<dbReference type="GO" id="GO:0043138">
    <property type="term" value="F:3'-5' DNA helicase activity"/>
    <property type="evidence" value="ECO:0007669"/>
    <property type="project" value="TreeGrafter"/>
</dbReference>
<dbReference type="InterPro" id="IPR014017">
    <property type="entry name" value="DNA_helicase_UvrD-like_C"/>
</dbReference>
<sequence>MDAVDHLHDEASAQVTVSTAHTAKGREWPNVRIAGDFHPPKDTSSHDENGNPVPGPIDTTEARLAYVAITRARHHLNRGSLAWIDDHPNTSRTPAP</sequence>
<evidence type="ECO:0000259" key="6">
    <source>
        <dbReference type="Pfam" id="PF13361"/>
    </source>
</evidence>
<evidence type="ECO:0000313" key="7">
    <source>
        <dbReference type="EMBL" id="CAG6398298.1"/>
    </source>
</evidence>
<feature type="region of interest" description="Disordered" evidence="5">
    <location>
        <begin position="1"/>
        <end position="58"/>
    </location>
</feature>
<feature type="domain" description="UvrD-like helicase C-terminal" evidence="6">
    <location>
        <begin position="10"/>
        <end position="76"/>
    </location>
</feature>
<dbReference type="PANTHER" id="PTHR11070">
    <property type="entry name" value="UVRD / RECB / PCRA DNA HELICASE FAMILY MEMBER"/>
    <property type="match status" value="1"/>
</dbReference>
<dbReference type="GO" id="GO:0005524">
    <property type="term" value="F:ATP binding"/>
    <property type="evidence" value="ECO:0007669"/>
    <property type="project" value="UniProtKB-KW"/>
</dbReference>
<dbReference type="GO" id="GO:0000725">
    <property type="term" value="P:recombinational repair"/>
    <property type="evidence" value="ECO:0007669"/>
    <property type="project" value="TreeGrafter"/>
</dbReference>
<comment type="caution">
    <text evidence="7">The sequence shown here is derived from an EMBL/GenBank/DDBJ whole genome shotgun (WGS) entry which is preliminary data.</text>
</comment>
<feature type="compositionally biased region" description="Basic and acidic residues" evidence="5">
    <location>
        <begin position="1"/>
        <end position="11"/>
    </location>
</feature>
<keyword evidence="4" id="KW-0067">ATP-binding</keyword>
<dbReference type="PANTHER" id="PTHR11070:SF2">
    <property type="entry name" value="ATP-DEPENDENT DNA HELICASE SRS2"/>
    <property type="match status" value="1"/>
</dbReference>
<evidence type="ECO:0000256" key="1">
    <source>
        <dbReference type="ARBA" id="ARBA00022741"/>
    </source>
</evidence>
<dbReference type="RefSeq" id="WP_308208352.1">
    <property type="nucleotide sequence ID" value="NZ_CAJSLV010000102.1"/>
</dbReference>
<proteinExistence type="predicted"/>
<name>A0A9W4DYF1_9ACTN</name>
<evidence type="ECO:0000256" key="2">
    <source>
        <dbReference type="ARBA" id="ARBA00022801"/>
    </source>
</evidence>
<keyword evidence="8" id="KW-1185">Reference proteome</keyword>
<dbReference type="GO" id="GO:0016787">
    <property type="term" value="F:hydrolase activity"/>
    <property type="evidence" value="ECO:0007669"/>
    <property type="project" value="UniProtKB-KW"/>
</dbReference>
<evidence type="ECO:0000256" key="4">
    <source>
        <dbReference type="ARBA" id="ARBA00022840"/>
    </source>
</evidence>
<dbReference type="Proteomes" id="UP001152519">
    <property type="component" value="Unassembled WGS sequence"/>
</dbReference>
<dbReference type="EC" id="3.6.4.12" evidence="7"/>